<dbReference type="Proteomes" id="UP000006859">
    <property type="component" value="Chromosome"/>
</dbReference>
<protein>
    <submittedName>
        <fullName evidence="1">Uncharacterized protein</fullName>
    </submittedName>
</protein>
<sequence>MLDSFSEFSIRPLPMMLIIIVNALSCYFPDDVQWFPNTFAGRNNSRYKSMKKESLRCFINDWRGRGGRPQQ</sequence>
<dbReference type="KEGG" id="ddd:Dda3937_04635"/>
<dbReference type="HOGENOM" id="CLU_2733541_0_0_6"/>
<accession>E0SIN9</accession>
<proteinExistence type="predicted"/>
<dbReference type="AlphaFoldDB" id="E0SIN9"/>
<evidence type="ECO:0000313" key="1">
    <source>
        <dbReference type="EMBL" id="ADM99098.1"/>
    </source>
</evidence>
<gene>
    <name evidence="1" type="ordered locus">Dda3937_04635</name>
</gene>
<name>E0SIN9_DICD3</name>
<keyword evidence="2" id="KW-1185">Reference proteome</keyword>
<dbReference type="EMBL" id="CP002038">
    <property type="protein sequence ID" value="ADM99098.1"/>
    <property type="molecule type" value="Genomic_DNA"/>
</dbReference>
<organism evidence="1 2">
    <name type="scientific">Dickeya dadantii (strain 3937)</name>
    <name type="common">Erwinia chrysanthemi (strain 3937)</name>
    <dbReference type="NCBI Taxonomy" id="198628"/>
    <lineage>
        <taxon>Bacteria</taxon>
        <taxon>Pseudomonadati</taxon>
        <taxon>Pseudomonadota</taxon>
        <taxon>Gammaproteobacteria</taxon>
        <taxon>Enterobacterales</taxon>
        <taxon>Pectobacteriaceae</taxon>
        <taxon>Dickeya</taxon>
    </lineage>
</organism>
<evidence type="ECO:0000313" key="2">
    <source>
        <dbReference type="Proteomes" id="UP000006859"/>
    </source>
</evidence>
<reference evidence="1 2" key="1">
    <citation type="journal article" date="2011" name="J. Bacteriol.">
        <title>Genome sequence of the plant-pathogenic bacterium Dickeya dadantii 3937.</title>
        <authorList>
            <person name="Glasner J.D."/>
            <person name="Yang C.H."/>
            <person name="Reverchon S."/>
            <person name="Hugouvieux-Cotte-Pattat N."/>
            <person name="Condemine G."/>
            <person name="Bohin J.P."/>
            <person name="Van Gijsegem F."/>
            <person name="Yang S."/>
            <person name="Franza T."/>
            <person name="Expert D."/>
            <person name="Plunkett G. III"/>
            <person name="San Francisco M.J."/>
            <person name="Charkowski A.O."/>
            <person name="Py B."/>
            <person name="Bell K."/>
            <person name="Rauscher L."/>
            <person name="Rodriguez-Palenzuela P."/>
            <person name="Toussaint A."/>
            <person name="Holeva M.C."/>
            <person name="He S.Y."/>
            <person name="Douet V."/>
            <person name="Boccara M."/>
            <person name="Blanco C."/>
            <person name="Toth I."/>
            <person name="Anderson B.D."/>
            <person name="Biehl B.S."/>
            <person name="Mau B."/>
            <person name="Flynn S.M."/>
            <person name="Barras F."/>
            <person name="Lindeberg M."/>
            <person name="Birch P.R."/>
            <person name="Tsuyumu S."/>
            <person name="Shi X."/>
            <person name="Hibbing M."/>
            <person name="Yap M.N."/>
            <person name="Carpentier M."/>
            <person name="Dassa E."/>
            <person name="Umehara M."/>
            <person name="Kim J.F."/>
            <person name="Rusch M."/>
            <person name="Soni P."/>
            <person name="Mayhew G.F."/>
            <person name="Fouts D.E."/>
            <person name="Gill S.R."/>
            <person name="Blattner F.R."/>
            <person name="Keen N.T."/>
            <person name="Perna N.T."/>
        </authorList>
    </citation>
    <scope>NUCLEOTIDE SEQUENCE [LARGE SCALE GENOMIC DNA]</scope>
    <source>
        <strain evidence="1 2">3937</strain>
    </source>
</reference>